<dbReference type="PANTHER" id="PTHR10869">
    <property type="entry name" value="PROLYL 4-HYDROXYLASE ALPHA SUBUNIT"/>
    <property type="match status" value="1"/>
</dbReference>
<dbReference type="PROSITE" id="PS51471">
    <property type="entry name" value="FE2OG_OXY"/>
    <property type="match status" value="1"/>
</dbReference>
<evidence type="ECO:0000256" key="6">
    <source>
        <dbReference type="SAM" id="MobiDB-lite"/>
    </source>
</evidence>
<organism evidence="8 9">
    <name type="scientific">Lodderomyces beijingensis</name>
    <dbReference type="NCBI Taxonomy" id="1775926"/>
    <lineage>
        <taxon>Eukaryota</taxon>
        <taxon>Fungi</taxon>
        <taxon>Dikarya</taxon>
        <taxon>Ascomycota</taxon>
        <taxon>Saccharomycotina</taxon>
        <taxon>Pichiomycetes</taxon>
        <taxon>Debaryomycetaceae</taxon>
        <taxon>Candida/Lodderomyces clade</taxon>
        <taxon>Lodderomyces</taxon>
    </lineage>
</organism>
<dbReference type="Proteomes" id="UP001497383">
    <property type="component" value="Chromosome 5"/>
</dbReference>
<keyword evidence="2" id="KW-0479">Metal-binding</keyword>
<dbReference type="InterPro" id="IPR045054">
    <property type="entry name" value="P4HA-like"/>
</dbReference>
<dbReference type="EMBL" id="OZ022409">
    <property type="protein sequence ID" value="CAK9440380.1"/>
    <property type="molecule type" value="Genomic_DNA"/>
</dbReference>
<dbReference type="RefSeq" id="XP_066831418.1">
    <property type="nucleotide sequence ID" value="XM_066974706.1"/>
</dbReference>
<dbReference type="InterPro" id="IPR006620">
    <property type="entry name" value="Pro_4_hyd_alph"/>
</dbReference>
<evidence type="ECO:0000256" key="1">
    <source>
        <dbReference type="ARBA" id="ARBA00001961"/>
    </source>
</evidence>
<dbReference type="Gene3D" id="2.60.120.620">
    <property type="entry name" value="q2cbj1_9rhob like domain"/>
    <property type="match status" value="1"/>
</dbReference>
<proteinExistence type="predicted"/>
<keyword evidence="3" id="KW-0223">Dioxygenase</keyword>
<evidence type="ECO:0000313" key="8">
    <source>
        <dbReference type="EMBL" id="CAK9440380.1"/>
    </source>
</evidence>
<dbReference type="InterPro" id="IPR005123">
    <property type="entry name" value="Oxoglu/Fe-dep_dioxygenase_dom"/>
</dbReference>
<feature type="domain" description="Fe2OG dioxygenase" evidence="7">
    <location>
        <begin position="141"/>
        <end position="252"/>
    </location>
</feature>
<protein>
    <recommendedName>
        <fullName evidence="7">Fe2OG dioxygenase domain-containing protein</fullName>
    </recommendedName>
</protein>
<evidence type="ECO:0000259" key="7">
    <source>
        <dbReference type="PROSITE" id="PS51471"/>
    </source>
</evidence>
<accession>A0ABP0ZQ16</accession>
<keyword evidence="9" id="KW-1185">Reference proteome</keyword>
<evidence type="ECO:0000256" key="2">
    <source>
        <dbReference type="ARBA" id="ARBA00022723"/>
    </source>
</evidence>
<dbReference type="PANTHER" id="PTHR10869:SF236">
    <property type="entry name" value="PROLYL 4-HYDROXYLASE ALPHA SUBUNIT DOMAIN-CONTAINING PROTEIN"/>
    <property type="match status" value="1"/>
</dbReference>
<evidence type="ECO:0000313" key="9">
    <source>
        <dbReference type="Proteomes" id="UP001497383"/>
    </source>
</evidence>
<sequence length="252" mass="28228">MARKQTTTTKKTKSSLSPSPKFLFPKSLHEYLTTPTPNYTPTPEIIEPGQIIIIANFLPPKLCAQLIQTFTTSLHLEPTPQIKSKEYAARYNDRASLVDLNTAHALWVHLRSILLNRQEEEEEEEEDGGKELWGEFSGARGLNPHIRIYRYGKHHHFGAHYDDSVKCYIPPEGTKQGTTKWTLLVYLSGCSDGLRGGSTIFYKGDGGAGGEVRVEPVRGMALLHKHGDSCLLHEGEIVTSGEKWVLRSDVIF</sequence>
<dbReference type="GeneID" id="92209676"/>
<dbReference type="SMART" id="SM00702">
    <property type="entry name" value="P4Hc"/>
    <property type="match status" value="1"/>
</dbReference>
<reference evidence="8 9" key="1">
    <citation type="submission" date="2024-03" db="EMBL/GenBank/DDBJ databases">
        <authorList>
            <person name="Brejova B."/>
        </authorList>
    </citation>
    <scope>NUCLEOTIDE SEQUENCE [LARGE SCALE GENOMIC DNA]</scope>
    <source>
        <strain evidence="8 9">CBS 14171</strain>
    </source>
</reference>
<dbReference type="InterPro" id="IPR044862">
    <property type="entry name" value="Pro_4_hyd_alph_FE2OG_OXY"/>
</dbReference>
<name>A0ABP0ZQ16_9ASCO</name>
<evidence type="ECO:0000256" key="3">
    <source>
        <dbReference type="ARBA" id="ARBA00022964"/>
    </source>
</evidence>
<dbReference type="Pfam" id="PF13640">
    <property type="entry name" value="2OG-FeII_Oxy_3"/>
    <property type="match status" value="1"/>
</dbReference>
<keyword evidence="5" id="KW-0408">Iron</keyword>
<evidence type="ECO:0000256" key="4">
    <source>
        <dbReference type="ARBA" id="ARBA00023002"/>
    </source>
</evidence>
<comment type="cofactor">
    <cofactor evidence="1">
        <name>L-ascorbate</name>
        <dbReference type="ChEBI" id="CHEBI:38290"/>
    </cofactor>
</comment>
<feature type="region of interest" description="Disordered" evidence="6">
    <location>
        <begin position="1"/>
        <end position="21"/>
    </location>
</feature>
<gene>
    <name evidence="8" type="ORF">LODBEIA_P44800</name>
</gene>
<evidence type="ECO:0000256" key="5">
    <source>
        <dbReference type="ARBA" id="ARBA00023004"/>
    </source>
</evidence>
<keyword evidence="4" id="KW-0560">Oxidoreductase</keyword>